<comment type="caution">
    <text evidence="1">The sequence shown here is derived from an EMBL/GenBank/DDBJ whole genome shotgun (WGS) entry which is preliminary data.</text>
</comment>
<dbReference type="EMBL" id="MFEY01000007">
    <property type="protein sequence ID" value="OGE90390.1"/>
    <property type="molecule type" value="Genomic_DNA"/>
</dbReference>
<gene>
    <name evidence="1" type="ORF">A3E29_04900</name>
</gene>
<sequence>MSKKVTNEELARMMAKGFEDMATKEDLKTLATKQDLEDLTLKFDNVAFKFEVKDLERRVDVLERKVSVK</sequence>
<evidence type="ECO:0000313" key="2">
    <source>
        <dbReference type="Proteomes" id="UP000177682"/>
    </source>
</evidence>
<name>A0A1F5PL11_9BACT</name>
<evidence type="ECO:0000313" key="1">
    <source>
        <dbReference type="EMBL" id="OGE90390.1"/>
    </source>
</evidence>
<reference evidence="1 2" key="1">
    <citation type="journal article" date="2016" name="Nat. Commun.">
        <title>Thousands of microbial genomes shed light on interconnected biogeochemical processes in an aquifer system.</title>
        <authorList>
            <person name="Anantharaman K."/>
            <person name="Brown C.T."/>
            <person name="Hug L.A."/>
            <person name="Sharon I."/>
            <person name="Castelle C.J."/>
            <person name="Probst A.J."/>
            <person name="Thomas B.C."/>
            <person name="Singh A."/>
            <person name="Wilkins M.J."/>
            <person name="Karaoz U."/>
            <person name="Brodie E.L."/>
            <person name="Williams K.H."/>
            <person name="Hubbard S.S."/>
            <person name="Banfield J.F."/>
        </authorList>
    </citation>
    <scope>NUCLEOTIDE SEQUENCE [LARGE SCALE GENOMIC DNA]</scope>
</reference>
<organism evidence="1 2">
    <name type="scientific">Candidatus Doudnabacteria bacterium RIFCSPHIGHO2_12_FULL_48_16</name>
    <dbReference type="NCBI Taxonomy" id="1817838"/>
    <lineage>
        <taxon>Bacteria</taxon>
        <taxon>Candidatus Doudnaibacteriota</taxon>
    </lineage>
</organism>
<protein>
    <submittedName>
        <fullName evidence="1">Uncharacterized protein</fullName>
    </submittedName>
</protein>
<proteinExistence type="predicted"/>
<dbReference type="AlphaFoldDB" id="A0A1F5PL11"/>
<dbReference type="Proteomes" id="UP000177682">
    <property type="component" value="Unassembled WGS sequence"/>
</dbReference>
<accession>A0A1F5PL11</accession>